<proteinExistence type="predicted"/>
<dbReference type="RefSeq" id="XP_020860731.1">
    <property type="nucleotide sequence ID" value="XM_021005072.1"/>
</dbReference>
<feature type="region of interest" description="Disordered" evidence="1">
    <location>
        <begin position="15"/>
        <end position="34"/>
    </location>
</feature>
<accession>A0A6P5LXC6</accession>
<reference evidence="3" key="1">
    <citation type="submission" date="2025-08" db="UniProtKB">
        <authorList>
            <consortium name="RefSeq"/>
        </authorList>
    </citation>
    <scope>IDENTIFICATION</scope>
    <source>
        <tissue evidence="3">Spleen</tissue>
    </source>
</reference>
<sequence>MKPRTRRIAFHAVGCGARRKGKPTRAPGRPAACLRDPLDRNRVCAQGDGGAHHGWAGEGNVGAGLHPGTPGQLPPPPPRRPWRSSSPSVPARPASVTKGKAQRIQRPGFPAAAPLRAEPPGATRPNRPQLNRNPTRTSPLPLKYCQLWIFPPPLTNPIAVTRQT</sequence>
<feature type="compositionally biased region" description="Low complexity" evidence="1">
    <location>
        <begin position="83"/>
        <end position="96"/>
    </location>
</feature>
<evidence type="ECO:0000313" key="2">
    <source>
        <dbReference type="Proteomes" id="UP000515140"/>
    </source>
</evidence>
<feature type="region of interest" description="Disordered" evidence="1">
    <location>
        <begin position="41"/>
        <end position="138"/>
    </location>
</feature>
<name>A0A6P5LXC6_PHACI</name>
<protein>
    <submittedName>
        <fullName evidence="3">Formin-like protein 3</fullName>
    </submittedName>
</protein>
<evidence type="ECO:0000256" key="1">
    <source>
        <dbReference type="SAM" id="MobiDB-lite"/>
    </source>
</evidence>
<gene>
    <name evidence="3" type="primary">LOC110220858</name>
</gene>
<dbReference type="GeneID" id="110220858"/>
<keyword evidence="2" id="KW-1185">Reference proteome</keyword>
<dbReference type="KEGG" id="pcw:110220858"/>
<dbReference type="InParanoid" id="A0A6P5LXC6"/>
<dbReference type="Proteomes" id="UP000515140">
    <property type="component" value="Unplaced"/>
</dbReference>
<dbReference type="AlphaFoldDB" id="A0A6P5LXC6"/>
<feature type="compositionally biased region" description="Polar residues" evidence="1">
    <location>
        <begin position="126"/>
        <end position="138"/>
    </location>
</feature>
<evidence type="ECO:0000313" key="3">
    <source>
        <dbReference type="RefSeq" id="XP_020860731.1"/>
    </source>
</evidence>
<organism evidence="2 3">
    <name type="scientific">Phascolarctos cinereus</name>
    <name type="common">Koala</name>
    <dbReference type="NCBI Taxonomy" id="38626"/>
    <lineage>
        <taxon>Eukaryota</taxon>
        <taxon>Metazoa</taxon>
        <taxon>Chordata</taxon>
        <taxon>Craniata</taxon>
        <taxon>Vertebrata</taxon>
        <taxon>Euteleostomi</taxon>
        <taxon>Mammalia</taxon>
        <taxon>Metatheria</taxon>
        <taxon>Diprotodontia</taxon>
        <taxon>Phascolarctidae</taxon>
        <taxon>Phascolarctos</taxon>
    </lineage>
</organism>